<dbReference type="RefSeq" id="WP_099105168.1">
    <property type="nucleotide sequence ID" value="NZ_JAATJF010000001.1"/>
</dbReference>
<accession>A0A2G0CJR6</accession>
<evidence type="ECO:0000313" key="2">
    <source>
        <dbReference type="Proteomes" id="UP000226437"/>
    </source>
</evidence>
<keyword evidence="2" id="KW-1185">Reference proteome</keyword>
<dbReference type="Proteomes" id="UP000226437">
    <property type="component" value="Unassembled WGS sequence"/>
</dbReference>
<dbReference type="EMBL" id="PDLO01000001">
    <property type="protein sequence ID" value="PHL00188.1"/>
    <property type="molecule type" value="Genomic_DNA"/>
</dbReference>
<protein>
    <recommendedName>
        <fullName evidence="3">Glutathionylspermidine synthase pre-ATP-grasp-like domain-containing protein</fullName>
    </recommendedName>
</protein>
<organism evidence="1 2">
    <name type="scientific">Neolewinella marina</name>
    <dbReference type="NCBI Taxonomy" id="438751"/>
    <lineage>
        <taxon>Bacteria</taxon>
        <taxon>Pseudomonadati</taxon>
        <taxon>Bacteroidota</taxon>
        <taxon>Saprospiria</taxon>
        <taxon>Saprospirales</taxon>
        <taxon>Lewinellaceae</taxon>
        <taxon>Neolewinella</taxon>
    </lineage>
</organism>
<evidence type="ECO:0008006" key="3">
    <source>
        <dbReference type="Google" id="ProtNLM"/>
    </source>
</evidence>
<reference evidence="1 2" key="1">
    <citation type="submission" date="2017-10" db="EMBL/GenBank/DDBJ databases">
        <title>The draft genome sequence of Lewinella marina KCTC 32374.</title>
        <authorList>
            <person name="Wang K."/>
        </authorList>
    </citation>
    <scope>NUCLEOTIDE SEQUENCE [LARGE SCALE GENOMIC DNA]</scope>
    <source>
        <strain evidence="1 2">MKG-38</strain>
    </source>
</reference>
<comment type="caution">
    <text evidence="1">The sequence shown here is derived from an EMBL/GenBank/DDBJ whole genome shotgun (WGS) entry which is preliminary data.</text>
</comment>
<evidence type="ECO:0000313" key="1">
    <source>
        <dbReference type="EMBL" id="PHL00188.1"/>
    </source>
</evidence>
<name>A0A2G0CJR6_9BACT</name>
<dbReference type="OrthoDB" id="108192at2"/>
<gene>
    <name evidence="1" type="ORF">CGL56_03875</name>
</gene>
<proteinExistence type="predicted"/>
<dbReference type="AlphaFoldDB" id="A0A2G0CJR6"/>
<sequence>MIPAIRRHYNENFTNEAYQAMLSWLGGQYNHDPKFHVCETPVFFPRAFREHVLAACDDVLEVITAPDYAERAAAAIPPGERVPRQNDRPLFMQLDFGVCRNADGELVPQLIEVQGFPSLYYFQALLDRSFRRFFTIPEGYSARFDGSTPEGYLEQLADVILAGHDPRHVVLLEVDPKGQTTRIDFVVACAELGIREVCISEVELDGGKLYYDRDGERTEIKRIYNRVIFDELKARTDLVRRFNLIEEAEVEWAGHPNWFFLISKYSLPFIDSPYVPETHFLSDLDHYPTNLSDYVLKPLYSFAGLGVNLHPTLEDLQVIKQPEHFILQKKVTYAPVVETPDEPARVELRMMYIWPPDRDKPLLINNLVRLSKGEMIGVRYNKGKSWVGGTLGYFEP</sequence>